<gene>
    <name evidence="1" type="ORF">WKV53_18980</name>
</gene>
<dbReference type="EMBL" id="JBBUKT010000008">
    <property type="protein sequence ID" value="MEK7952605.1"/>
    <property type="molecule type" value="Genomic_DNA"/>
</dbReference>
<organism evidence="1 2">
    <name type="scientific">Luteolibacter soli</name>
    <dbReference type="NCBI Taxonomy" id="3135280"/>
    <lineage>
        <taxon>Bacteria</taxon>
        <taxon>Pseudomonadati</taxon>
        <taxon>Verrucomicrobiota</taxon>
        <taxon>Verrucomicrobiia</taxon>
        <taxon>Verrucomicrobiales</taxon>
        <taxon>Verrucomicrobiaceae</taxon>
        <taxon>Luteolibacter</taxon>
    </lineage>
</organism>
<comment type="caution">
    <text evidence="1">The sequence shown here is derived from an EMBL/GenBank/DDBJ whole genome shotgun (WGS) entry which is preliminary data.</text>
</comment>
<keyword evidence="2" id="KW-1185">Reference proteome</keyword>
<protein>
    <submittedName>
        <fullName evidence="1">Uncharacterized protein</fullName>
    </submittedName>
</protein>
<dbReference type="RefSeq" id="WP_341406361.1">
    <property type="nucleotide sequence ID" value="NZ_JBBUKT010000008.1"/>
</dbReference>
<proteinExistence type="predicted"/>
<evidence type="ECO:0000313" key="1">
    <source>
        <dbReference type="EMBL" id="MEK7952605.1"/>
    </source>
</evidence>
<name>A0ABU9B158_9BACT</name>
<reference evidence="1 2" key="1">
    <citation type="submission" date="2024-04" db="EMBL/GenBank/DDBJ databases">
        <title>Luteolibacter sp. isolated from soil.</title>
        <authorList>
            <person name="An J."/>
        </authorList>
    </citation>
    <scope>NUCLEOTIDE SEQUENCE [LARGE SCALE GENOMIC DNA]</scope>
    <source>
        <strain evidence="1 2">Y139</strain>
    </source>
</reference>
<dbReference type="Proteomes" id="UP001371305">
    <property type="component" value="Unassembled WGS sequence"/>
</dbReference>
<evidence type="ECO:0000313" key="2">
    <source>
        <dbReference type="Proteomes" id="UP001371305"/>
    </source>
</evidence>
<sequence>MKPWSMLAVAVAGFAAGSWLPSKSSASASPPVAVAVEAHRETRRQQRMNALADTVLEKSERWEHKKQAMPLAGLLTTFGRSYTDDDAARIAATDPVAALDQLLINPVSSGSFCNLVAAAWADAKPAEAIRYFLSKSNYRANDCLCEALKHGEQAEPELVAEVIRSKPRQWQLHYLDQLFGQTIRVKNPEASSGAGPSDQDDWIDRRLGENLLECLSDDGLRNKVHELWKLSEKEAAFIADRADPEPESIPDPAAASLANYERSKGGSRSTLFKRLEDHPEETLQEIAREGNLEARKAGMEHVLGEIPSRSPENWGPALEKLGAEVTRLGVIPEVPTTGFAEGPFLYGPVVGEWLDRQPLALRRSWAPAIVETWAQKNAPEAVAWAQALPEEASRDQAFQTGMIVWTHQDPSAAITHVEGLPEGDLREAAISNAAATWNCIDPTAARKWVEALPDSPGKQRALERLK</sequence>
<accession>A0ABU9B158</accession>